<accession>A0ACB8P469</accession>
<proteinExistence type="predicted"/>
<gene>
    <name evidence="1" type="ORF">KPL71_002376</name>
</gene>
<keyword evidence="2" id="KW-1185">Reference proteome</keyword>
<reference evidence="2" key="1">
    <citation type="journal article" date="2023" name="Hortic. Res.">
        <title>A chromosome-level phased genome enabling allele-level studies in sweet orange: a case study on citrus Huanglongbing tolerance.</title>
        <authorList>
            <person name="Wu B."/>
            <person name="Yu Q."/>
            <person name="Deng Z."/>
            <person name="Duan Y."/>
            <person name="Luo F."/>
            <person name="Gmitter F. Jr."/>
        </authorList>
    </citation>
    <scope>NUCLEOTIDE SEQUENCE [LARGE SCALE GENOMIC DNA]</scope>
    <source>
        <strain evidence="2">cv. Valencia</strain>
    </source>
</reference>
<evidence type="ECO:0000313" key="2">
    <source>
        <dbReference type="Proteomes" id="UP000829398"/>
    </source>
</evidence>
<comment type="caution">
    <text evidence="1">The sequence shown here is derived from an EMBL/GenBank/DDBJ whole genome shotgun (WGS) entry which is preliminary data.</text>
</comment>
<name>A0ACB8P469_CITSI</name>
<organism evidence="1 2">
    <name type="scientific">Citrus sinensis</name>
    <name type="common">Sweet orange</name>
    <name type="synonym">Citrus aurantium var. sinensis</name>
    <dbReference type="NCBI Taxonomy" id="2711"/>
    <lineage>
        <taxon>Eukaryota</taxon>
        <taxon>Viridiplantae</taxon>
        <taxon>Streptophyta</taxon>
        <taxon>Embryophyta</taxon>
        <taxon>Tracheophyta</taxon>
        <taxon>Spermatophyta</taxon>
        <taxon>Magnoliopsida</taxon>
        <taxon>eudicotyledons</taxon>
        <taxon>Gunneridae</taxon>
        <taxon>Pentapetalae</taxon>
        <taxon>rosids</taxon>
        <taxon>malvids</taxon>
        <taxon>Sapindales</taxon>
        <taxon>Rutaceae</taxon>
        <taxon>Aurantioideae</taxon>
        <taxon>Citrus</taxon>
    </lineage>
</organism>
<dbReference type="Proteomes" id="UP000829398">
    <property type="component" value="Chromosome 1"/>
</dbReference>
<protein>
    <submittedName>
        <fullName evidence="1">CUE domain-containing protein</fullName>
    </submittedName>
</protein>
<dbReference type="EMBL" id="CM039170">
    <property type="protein sequence ID" value="KAH9805263.1"/>
    <property type="molecule type" value="Genomic_DNA"/>
</dbReference>
<sequence length="314" mass="34919">MSAILCGKRSFFEDNLAATSPPVSKRIRCSSSSPVRFSPPRSSRSHLLDQLAAIFPDMDNQILDRALEECGDDLDSAIRSLNELRLGSADKNLGSVAGKSDLAADANAQGGGSSRPNLNLCSSTLLNDSKEEQYLLAGVATTNGEVPSPDDPSASKVFQLDGPEWVELFVREMMSSSNIDDARARASRALEILEKSICARASAEAGQSFHQENKMLKEQVEALIQENMILKRAVSIQHERQKEYEDRSQELHHLKQLVSQYQEQLRTLETSWRLMTLMFDLVLSNQVNNYALTMHLKQAEHSNSIPGRFHPDVF</sequence>
<evidence type="ECO:0000313" key="1">
    <source>
        <dbReference type="EMBL" id="KAH9805263.1"/>
    </source>
</evidence>